<proteinExistence type="predicted"/>
<comment type="caution">
    <text evidence="2">The sequence shown here is derived from an EMBL/GenBank/DDBJ whole genome shotgun (WGS) entry which is preliminary data.</text>
</comment>
<dbReference type="AlphaFoldDB" id="A0A9D4ZWZ5"/>
<feature type="domain" description="DUF4283" evidence="1">
    <location>
        <begin position="30"/>
        <end position="74"/>
    </location>
</feature>
<dbReference type="Proteomes" id="UP001058974">
    <property type="component" value="Chromosome 7"/>
</dbReference>
<dbReference type="InterPro" id="IPR025558">
    <property type="entry name" value="DUF4283"/>
</dbReference>
<dbReference type="PANTHER" id="PTHR33233">
    <property type="entry name" value="ENDONUCLEASE/EXONUCLEASE/PHOSPHATASE"/>
    <property type="match status" value="1"/>
</dbReference>
<organism evidence="2 3">
    <name type="scientific">Pisum sativum</name>
    <name type="common">Garden pea</name>
    <name type="synonym">Lathyrus oleraceus</name>
    <dbReference type="NCBI Taxonomy" id="3888"/>
    <lineage>
        <taxon>Eukaryota</taxon>
        <taxon>Viridiplantae</taxon>
        <taxon>Streptophyta</taxon>
        <taxon>Embryophyta</taxon>
        <taxon>Tracheophyta</taxon>
        <taxon>Spermatophyta</taxon>
        <taxon>Magnoliopsida</taxon>
        <taxon>eudicotyledons</taxon>
        <taxon>Gunneridae</taxon>
        <taxon>Pentapetalae</taxon>
        <taxon>rosids</taxon>
        <taxon>fabids</taxon>
        <taxon>Fabales</taxon>
        <taxon>Fabaceae</taxon>
        <taxon>Papilionoideae</taxon>
        <taxon>50 kb inversion clade</taxon>
        <taxon>NPAAA clade</taxon>
        <taxon>Hologalegina</taxon>
        <taxon>IRL clade</taxon>
        <taxon>Fabeae</taxon>
        <taxon>Lathyrus</taxon>
    </lineage>
</organism>
<sequence>METVTEKKELLVNEEGVQSKPWVDVIQDLYYNKEGYLITRFKNNEDKENVMAQGSYFMYGKPLFTRHWTAYFEMKEDLLRVLPLWKPRETMCIIDHNGKIMEHNIENEWKMSYFQTCLKIGHDCALKKQPMKKAQTTKVWKPATNKPSVEEDIEDMNHKPNVEENNNNMEGEKETTMNILVDNWIVVTSGRVDKGKKAFHTPKRSFVMYQNTFTLLRIGFCSMGETNYA</sequence>
<evidence type="ECO:0000313" key="3">
    <source>
        <dbReference type="Proteomes" id="UP001058974"/>
    </source>
</evidence>
<accession>A0A9D4ZWZ5</accession>
<reference evidence="2 3" key="1">
    <citation type="journal article" date="2022" name="Nat. Genet.">
        <title>Improved pea reference genome and pan-genome highlight genomic features and evolutionary characteristics.</title>
        <authorList>
            <person name="Yang T."/>
            <person name="Liu R."/>
            <person name="Luo Y."/>
            <person name="Hu S."/>
            <person name="Wang D."/>
            <person name="Wang C."/>
            <person name="Pandey M.K."/>
            <person name="Ge S."/>
            <person name="Xu Q."/>
            <person name="Li N."/>
            <person name="Li G."/>
            <person name="Huang Y."/>
            <person name="Saxena R.K."/>
            <person name="Ji Y."/>
            <person name="Li M."/>
            <person name="Yan X."/>
            <person name="He Y."/>
            <person name="Liu Y."/>
            <person name="Wang X."/>
            <person name="Xiang C."/>
            <person name="Varshney R.K."/>
            <person name="Ding H."/>
            <person name="Gao S."/>
            <person name="Zong X."/>
        </authorList>
    </citation>
    <scope>NUCLEOTIDE SEQUENCE [LARGE SCALE GENOMIC DNA]</scope>
    <source>
        <strain evidence="2 3">cv. Zhongwan 6</strain>
    </source>
</reference>
<gene>
    <name evidence="2" type="ORF">KIW84_072088</name>
</gene>
<evidence type="ECO:0000313" key="2">
    <source>
        <dbReference type="EMBL" id="KAI5385355.1"/>
    </source>
</evidence>
<keyword evidence="3" id="KW-1185">Reference proteome</keyword>
<name>A0A9D4ZWZ5_PEA</name>
<dbReference type="EMBL" id="JAMSHJ010000007">
    <property type="protein sequence ID" value="KAI5385355.1"/>
    <property type="molecule type" value="Genomic_DNA"/>
</dbReference>
<dbReference type="PANTHER" id="PTHR33233:SF17">
    <property type="entry name" value="DUF4283 DOMAIN-CONTAINING PROTEIN"/>
    <property type="match status" value="1"/>
</dbReference>
<dbReference type="Pfam" id="PF14111">
    <property type="entry name" value="DUF4283"/>
    <property type="match status" value="1"/>
</dbReference>
<dbReference type="Gramene" id="Psat07G0208800-T1">
    <property type="protein sequence ID" value="KAI5385355.1"/>
    <property type="gene ID" value="KIW84_072088"/>
</dbReference>
<evidence type="ECO:0000259" key="1">
    <source>
        <dbReference type="Pfam" id="PF14111"/>
    </source>
</evidence>
<protein>
    <recommendedName>
        <fullName evidence="1">DUF4283 domain-containing protein</fullName>
    </recommendedName>
</protein>